<dbReference type="Gene3D" id="1.10.10.10">
    <property type="entry name" value="Winged helix-like DNA-binding domain superfamily/Winged helix DNA-binding domain"/>
    <property type="match status" value="1"/>
</dbReference>
<dbReference type="Pfam" id="PF12840">
    <property type="entry name" value="HTH_20"/>
    <property type="match status" value="1"/>
</dbReference>
<dbReference type="RefSeq" id="WP_069777088.1">
    <property type="nucleotide sequence ID" value="NZ_CP017248.1"/>
</dbReference>
<keyword evidence="3" id="KW-0804">Transcription</keyword>
<organism evidence="5 6">
    <name type="scientific">Streptomyces fodineus</name>
    <dbReference type="NCBI Taxonomy" id="1904616"/>
    <lineage>
        <taxon>Bacteria</taxon>
        <taxon>Bacillati</taxon>
        <taxon>Actinomycetota</taxon>
        <taxon>Actinomycetes</taxon>
        <taxon>Kitasatosporales</taxon>
        <taxon>Streptomycetaceae</taxon>
        <taxon>Streptomyces</taxon>
    </lineage>
</organism>
<dbReference type="InterPro" id="IPR036390">
    <property type="entry name" value="WH_DNA-bd_sf"/>
</dbReference>
<evidence type="ECO:0000256" key="3">
    <source>
        <dbReference type="ARBA" id="ARBA00023163"/>
    </source>
</evidence>
<dbReference type="KEGG" id="spun:BFF78_04665"/>
<dbReference type="InterPro" id="IPR036388">
    <property type="entry name" value="WH-like_DNA-bd_sf"/>
</dbReference>
<dbReference type="InterPro" id="IPR051011">
    <property type="entry name" value="Metal_resp_trans_reg"/>
</dbReference>
<dbReference type="AlphaFoldDB" id="A0A1D7Y4G3"/>
<feature type="domain" description="HTH arsR-type" evidence="4">
    <location>
        <begin position="242"/>
        <end position="325"/>
    </location>
</feature>
<keyword evidence="6" id="KW-1185">Reference proteome</keyword>
<dbReference type="PANTHER" id="PTHR43132:SF6">
    <property type="entry name" value="HTH-TYPE TRANSCRIPTIONAL REPRESSOR CZRA"/>
    <property type="match status" value="1"/>
</dbReference>
<dbReference type="GO" id="GO:0003700">
    <property type="term" value="F:DNA-binding transcription factor activity"/>
    <property type="evidence" value="ECO:0007669"/>
    <property type="project" value="InterPro"/>
</dbReference>
<dbReference type="PANTHER" id="PTHR43132">
    <property type="entry name" value="ARSENICAL RESISTANCE OPERON REPRESSOR ARSR-RELATED"/>
    <property type="match status" value="1"/>
</dbReference>
<evidence type="ECO:0000256" key="2">
    <source>
        <dbReference type="ARBA" id="ARBA00023125"/>
    </source>
</evidence>
<dbReference type="InterPro" id="IPR011991">
    <property type="entry name" value="ArsR-like_HTH"/>
</dbReference>
<name>A0A1D7Y4G3_9ACTN</name>
<dbReference type="NCBIfam" id="NF033788">
    <property type="entry name" value="HTH_metalloreg"/>
    <property type="match status" value="1"/>
</dbReference>
<proteinExistence type="predicted"/>
<gene>
    <name evidence="5" type="ORF">BFF78_04665</name>
</gene>
<dbReference type="SMART" id="SM00418">
    <property type="entry name" value="HTH_ARSR"/>
    <property type="match status" value="1"/>
</dbReference>
<evidence type="ECO:0000259" key="4">
    <source>
        <dbReference type="PROSITE" id="PS50987"/>
    </source>
</evidence>
<dbReference type="CDD" id="cd00090">
    <property type="entry name" value="HTH_ARSR"/>
    <property type="match status" value="1"/>
</dbReference>
<dbReference type="PROSITE" id="PS50987">
    <property type="entry name" value="HTH_ARSR_2"/>
    <property type="match status" value="1"/>
</dbReference>
<sequence>MISFRLGVDDLADTRFAISPLSQLMESLRVLRAPALHPLHRGWRHTVLDALAPADRPLLSALVGPTLALPDFLTPRPTAYAPTLDEELTAVRATPPDVVRLDLRAAHAPRPLPAALHPATAPGDGPVLELLDALCSLLRRYWQTALLPYWPRIRLVLESDITHRAGQLATGGARSLFSGLHPNLGWRDGVLSVDKMIGRHAVDGAGRGLRLVPSVFAHKPAPPISADAPPMLAYPGRGTATLWEPEPAPGASALTALLGAPRTTLLRLLAEPLPTVELARRLGVTPSAVSQHLRVLDATGLVTRARDGRRVLYRRSALGERLVSG</sequence>
<protein>
    <submittedName>
        <fullName evidence="5">Transcriptional regulator</fullName>
    </submittedName>
</protein>
<accession>A0A1D7Y4G3</accession>
<dbReference type="EMBL" id="CP017248">
    <property type="protein sequence ID" value="AOR30436.1"/>
    <property type="molecule type" value="Genomic_DNA"/>
</dbReference>
<dbReference type="GO" id="GO:0003677">
    <property type="term" value="F:DNA binding"/>
    <property type="evidence" value="ECO:0007669"/>
    <property type="project" value="UniProtKB-KW"/>
</dbReference>
<keyword evidence="2" id="KW-0238">DNA-binding</keyword>
<keyword evidence="1" id="KW-0805">Transcription regulation</keyword>
<dbReference type="InterPro" id="IPR001845">
    <property type="entry name" value="HTH_ArsR_DNA-bd_dom"/>
</dbReference>
<dbReference type="Proteomes" id="UP000094960">
    <property type="component" value="Chromosome"/>
</dbReference>
<dbReference type="SUPFAM" id="SSF46785">
    <property type="entry name" value="Winged helix' DNA-binding domain"/>
    <property type="match status" value="1"/>
</dbReference>
<evidence type="ECO:0000313" key="5">
    <source>
        <dbReference type="EMBL" id="AOR30436.1"/>
    </source>
</evidence>
<reference evidence="6" key="1">
    <citation type="submission" date="2016-09" db="EMBL/GenBank/DDBJ databases">
        <title>Streptomyces puniciscabiei strain:TW1S1 Genome sequencing and assembly.</title>
        <authorList>
            <person name="Kim M.-K."/>
            <person name="Kim S.B."/>
        </authorList>
    </citation>
    <scope>NUCLEOTIDE SEQUENCE [LARGE SCALE GENOMIC DNA]</scope>
    <source>
        <strain evidence="6">TW1S1</strain>
    </source>
</reference>
<evidence type="ECO:0000256" key="1">
    <source>
        <dbReference type="ARBA" id="ARBA00023015"/>
    </source>
</evidence>
<evidence type="ECO:0000313" key="6">
    <source>
        <dbReference type="Proteomes" id="UP000094960"/>
    </source>
</evidence>